<evidence type="ECO:0000313" key="7">
    <source>
        <dbReference type="Proteomes" id="UP000825701"/>
    </source>
</evidence>
<comment type="cofactor">
    <cofactor evidence="1">
        <name>Mg(2+)</name>
        <dbReference type="ChEBI" id="CHEBI:18420"/>
    </cofactor>
</comment>
<dbReference type="Pfam" id="PF15617">
    <property type="entry name" value="C-C_Bond_Lyase"/>
    <property type="match status" value="1"/>
</dbReference>
<dbReference type="SUPFAM" id="SSF51621">
    <property type="entry name" value="Phosphoenolpyruvate/pyruvate domain"/>
    <property type="match status" value="1"/>
</dbReference>
<keyword evidence="3 5" id="KW-0479">Metal-binding</keyword>
<proteinExistence type="inferred from homology"/>
<sequence>MMLKPRPSPFALGATLYMPATHISILDIVRGQKHPGLKSVVLCLEDSLLSSHVEVGLANLRQITLALKVDPDRDGHPLIFVRPRSIDMARKIAQWNDSVVFDGFVAPKACPGGMTSWYDAVAGTDLLLMPTLETKEFFDPFGIRDFRDEVIGLGRDRVLAMRIGGNDLLASLGLRRIAGMTLYDGPLASVVGNLTAQLGSAGFSLTAPVFEILDDAHTLSAELARDVAHGLVGKTAIHPCQLRPINAAFQVSAADFEAALRILEPVAAAVFKLNGAMCEPTTHRAWAEKIVARAEVQGIANSRQSYLESEISVMPEPVIYGGQLAIAR</sequence>
<dbReference type="InterPro" id="IPR039480">
    <property type="entry name" value="C-C_Bond_Lyase-like"/>
</dbReference>
<keyword evidence="7" id="KW-1185">Reference proteome</keyword>
<evidence type="ECO:0000256" key="1">
    <source>
        <dbReference type="ARBA" id="ARBA00001946"/>
    </source>
</evidence>
<dbReference type="InterPro" id="IPR011206">
    <property type="entry name" value="Citrate_lyase_beta/mcl1/mcl2"/>
</dbReference>
<organism evidence="6 7">
    <name type="scientific">Chenggangzhangella methanolivorans</name>
    <dbReference type="NCBI Taxonomy" id="1437009"/>
    <lineage>
        <taxon>Bacteria</taxon>
        <taxon>Pseudomonadati</taxon>
        <taxon>Pseudomonadota</taxon>
        <taxon>Alphaproteobacteria</taxon>
        <taxon>Hyphomicrobiales</taxon>
        <taxon>Methylopilaceae</taxon>
        <taxon>Chenggangzhangella</taxon>
    </lineage>
</organism>
<dbReference type="InterPro" id="IPR040442">
    <property type="entry name" value="Pyrv_kinase-like_dom_sf"/>
</dbReference>
<dbReference type="PANTHER" id="PTHR32308">
    <property type="entry name" value="LYASE BETA SUBUNIT, PUTATIVE (AFU_ORTHOLOGUE AFUA_4G13030)-RELATED"/>
    <property type="match status" value="1"/>
</dbReference>
<reference evidence="6" key="1">
    <citation type="submission" date="2021-08" db="EMBL/GenBank/DDBJ databases">
        <authorList>
            <person name="Zhang H."/>
            <person name="Xu M."/>
            <person name="Yu Z."/>
            <person name="Yang L."/>
            <person name="Cai Y."/>
        </authorList>
    </citation>
    <scope>NUCLEOTIDE SEQUENCE</scope>
    <source>
        <strain evidence="6">CHL1</strain>
    </source>
</reference>
<dbReference type="KEGG" id="cmet:K6K41_02755"/>
<accession>A0A9E6RGM0</accession>
<dbReference type="PIRSF" id="PIRSF015582">
    <property type="entry name" value="Cit_lyase_B"/>
    <property type="match status" value="1"/>
</dbReference>
<dbReference type="AlphaFoldDB" id="A0A9E6RGM0"/>
<protein>
    <submittedName>
        <fullName evidence="6">HpcH/HpaI aldolase/citrate lyase family protein</fullName>
    </submittedName>
</protein>
<evidence type="ECO:0000256" key="5">
    <source>
        <dbReference type="PIRSR" id="PIRSR015582-2"/>
    </source>
</evidence>
<dbReference type="EMBL" id="CP081869">
    <property type="protein sequence ID" value="QZO00652.1"/>
    <property type="molecule type" value="Genomic_DNA"/>
</dbReference>
<feature type="binding site" evidence="5">
    <location>
        <position position="167"/>
    </location>
    <ligand>
        <name>Mg(2+)</name>
        <dbReference type="ChEBI" id="CHEBI:18420"/>
    </ligand>
</feature>
<dbReference type="GO" id="GO:0016829">
    <property type="term" value="F:lyase activity"/>
    <property type="evidence" value="ECO:0007669"/>
    <property type="project" value="UniProtKB-KW"/>
</dbReference>
<gene>
    <name evidence="6" type="ORF">K6K41_02755</name>
</gene>
<keyword evidence="6" id="KW-0456">Lyase</keyword>
<keyword evidence="4 5" id="KW-0460">Magnesium</keyword>
<evidence type="ECO:0000256" key="4">
    <source>
        <dbReference type="ARBA" id="ARBA00022842"/>
    </source>
</evidence>
<dbReference type="GO" id="GO:0006107">
    <property type="term" value="P:oxaloacetate metabolic process"/>
    <property type="evidence" value="ECO:0007669"/>
    <property type="project" value="TreeGrafter"/>
</dbReference>
<dbReference type="InterPro" id="IPR015813">
    <property type="entry name" value="Pyrv/PenolPyrv_kinase-like_dom"/>
</dbReference>
<comment type="similarity">
    <text evidence="2">Belongs to the HpcH/HpaI aldolase family.</text>
</comment>
<dbReference type="PANTHER" id="PTHR32308:SF10">
    <property type="entry name" value="CITRATE LYASE SUBUNIT BETA"/>
    <property type="match status" value="1"/>
</dbReference>
<dbReference type="GO" id="GO:0000287">
    <property type="term" value="F:magnesium ion binding"/>
    <property type="evidence" value="ECO:0007669"/>
    <property type="project" value="TreeGrafter"/>
</dbReference>
<evidence type="ECO:0000256" key="3">
    <source>
        <dbReference type="ARBA" id="ARBA00022723"/>
    </source>
</evidence>
<dbReference type="Gene3D" id="3.20.20.60">
    <property type="entry name" value="Phosphoenolpyruvate-binding domains"/>
    <property type="match status" value="1"/>
</dbReference>
<dbReference type="Proteomes" id="UP000825701">
    <property type="component" value="Chromosome"/>
</dbReference>
<dbReference type="RefSeq" id="WP_261403824.1">
    <property type="nucleotide sequence ID" value="NZ_CP081869.1"/>
</dbReference>
<evidence type="ECO:0000313" key="6">
    <source>
        <dbReference type="EMBL" id="QZO00652.1"/>
    </source>
</evidence>
<name>A0A9E6RGM0_9HYPH</name>
<evidence type="ECO:0000256" key="2">
    <source>
        <dbReference type="ARBA" id="ARBA00005568"/>
    </source>
</evidence>